<evidence type="ECO:0000313" key="4">
    <source>
        <dbReference type="EMBL" id="MBP2325311.1"/>
    </source>
</evidence>
<accession>A0ABS4TLP9</accession>
<dbReference type="InterPro" id="IPR003723">
    <property type="entry name" value="Precorrin-6x_reduct"/>
</dbReference>
<keyword evidence="3" id="KW-0560">Oxidoreductase</keyword>
<name>A0ABS4TLP9_9PSEU</name>
<dbReference type="EMBL" id="JAGINW010000001">
    <property type="protein sequence ID" value="MBP2325311.1"/>
    <property type="molecule type" value="Genomic_DNA"/>
</dbReference>
<sequence length="165" mass="18048">MTATAAAVTAELGIPFLVLRRPGWQETPGDNWHWVGSVTEAAASLPATRVFLTTGREELEAFAHLDTHWFLARSVEPPEPPMPRNLKVILDRGPFTADNELTLMRSHNVKVLVTKDSGGTMTSAKLTAARHVEIPVVIVRRPPLPEDVTSVPTVQAAISWLKNSV</sequence>
<comment type="caution">
    <text evidence="4">The sequence shown here is derived from an EMBL/GenBank/DDBJ whole genome shotgun (WGS) entry which is preliminary data.</text>
</comment>
<dbReference type="Pfam" id="PF02571">
    <property type="entry name" value="CbiJ"/>
    <property type="match status" value="1"/>
</dbReference>
<gene>
    <name evidence="4" type="ORF">JOF56_005696</name>
</gene>
<evidence type="ECO:0000256" key="2">
    <source>
        <dbReference type="ARBA" id="ARBA00022573"/>
    </source>
</evidence>
<evidence type="ECO:0000256" key="1">
    <source>
        <dbReference type="ARBA" id="ARBA00004953"/>
    </source>
</evidence>
<dbReference type="PROSITE" id="PS51014">
    <property type="entry name" value="COBK_CBIJ"/>
    <property type="match status" value="1"/>
</dbReference>
<organism evidence="4 5">
    <name type="scientific">Kibdelosporangium banguiense</name>
    <dbReference type="NCBI Taxonomy" id="1365924"/>
    <lineage>
        <taxon>Bacteria</taxon>
        <taxon>Bacillati</taxon>
        <taxon>Actinomycetota</taxon>
        <taxon>Actinomycetes</taxon>
        <taxon>Pseudonocardiales</taxon>
        <taxon>Pseudonocardiaceae</taxon>
        <taxon>Kibdelosporangium</taxon>
    </lineage>
</organism>
<dbReference type="Proteomes" id="UP001519332">
    <property type="component" value="Unassembled WGS sequence"/>
</dbReference>
<keyword evidence="5" id="KW-1185">Reference proteome</keyword>
<evidence type="ECO:0000313" key="5">
    <source>
        <dbReference type="Proteomes" id="UP001519332"/>
    </source>
</evidence>
<dbReference type="PANTHER" id="PTHR36925">
    <property type="entry name" value="COBALT-PRECORRIN-6A REDUCTASE"/>
    <property type="match status" value="1"/>
</dbReference>
<comment type="pathway">
    <text evidence="1">Cofactor biosynthesis; adenosylcobalamin biosynthesis.</text>
</comment>
<evidence type="ECO:0000256" key="3">
    <source>
        <dbReference type="ARBA" id="ARBA00023002"/>
    </source>
</evidence>
<keyword evidence="2" id="KW-0169">Cobalamin biosynthesis</keyword>
<reference evidence="4 5" key="1">
    <citation type="submission" date="2021-03" db="EMBL/GenBank/DDBJ databases">
        <title>Sequencing the genomes of 1000 actinobacteria strains.</title>
        <authorList>
            <person name="Klenk H.-P."/>
        </authorList>
    </citation>
    <scope>NUCLEOTIDE SEQUENCE [LARGE SCALE GENOMIC DNA]</scope>
    <source>
        <strain evidence="4 5">DSM 46670</strain>
    </source>
</reference>
<proteinExistence type="predicted"/>
<protein>
    <submittedName>
        <fullName evidence="4">Precorrin-6x reductase</fullName>
    </submittedName>
</protein>
<dbReference type="PANTHER" id="PTHR36925:SF1">
    <property type="entry name" value="COBALT-PRECORRIN-6A REDUCTASE"/>
    <property type="match status" value="1"/>
</dbReference>